<sequence length="496" mass="54263">MKQFIKINAKDNVLVCLHSLVAGHTLDVDGQHITLTQDVDRGSKIALSQITAGEDIIKYGGSIGYATEDISVGEWVHTHNIKTKLSETDRYQYLPNFHSMKPSHLAERFFDGYQRANGDVAIRNEIWVIPTVGCVNGIAQQAVNRFKQRYPDLECDGIYLFPHNYGCSQLGDDHDNTKTILANMVNHPNAGGALVIGLGCENNQIGPFKEHVGEVDEQRIRFMVAQNEQDEVEVAITHLEAIYQSVKQDKRTNISIGRLRVGLECGGSDGLSGITANPLLGEFSDYLIELGGTSVLTEVPEMFGAEHLLFERCIDRPTFDKAVSMVNDFKQYFIDHNQPIYENPSPGNKKGGISTLEDKSMGCTQKAGMSPVIGVLNYGERLTKPGLNLLSAPGNDAVATSALAASGCHIVLFTTGRGTPYGGFVPTIKLATNSELATNKPHWIDFNAGSLVEGVEMKTLLEQFVDYVTTIASGTPTNNERNDIRELAIFKSGVTL</sequence>
<dbReference type="GO" id="GO:0019698">
    <property type="term" value="P:D-galacturonate catabolic process"/>
    <property type="evidence" value="ECO:0007669"/>
    <property type="project" value="TreeGrafter"/>
</dbReference>
<proteinExistence type="inferred from homology"/>
<reference evidence="4 5" key="1">
    <citation type="journal article" date="2012" name="Int. J. Syst. Evol. Microbiol.">
        <title>Vibrio caribbeanicus sp. nov., isolated from the marine sponge Scleritoderma cyanea.</title>
        <authorList>
            <person name="Hoffmann M."/>
            <person name="Monday S.R."/>
            <person name="Allard M.W."/>
            <person name="Strain E.A."/>
            <person name="Whittaker P."/>
            <person name="Naum M."/>
            <person name="McCarthy P.J."/>
            <person name="Lopez J.V."/>
            <person name="Fischer M."/>
            <person name="Brown E.W."/>
        </authorList>
    </citation>
    <scope>NUCLEOTIDE SEQUENCE [LARGE SCALE GENOMIC DNA]</scope>
    <source>
        <strain evidence="4 5">ATCC 700023</strain>
    </source>
</reference>
<dbReference type="InterPro" id="IPR052172">
    <property type="entry name" value="UxaA_altronate/galactarate_dh"/>
</dbReference>
<dbReference type="InterPro" id="IPR044144">
    <property type="entry name" value="SAF_UxaA/GarD"/>
</dbReference>
<dbReference type="RefSeq" id="WP_006714404.1">
    <property type="nucleotide sequence ID" value="NZ_AFWF01000292.1"/>
</dbReference>
<dbReference type="CDD" id="cd11613">
    <property type="entry name" value="SAF_AH_GD"/>
    <property type="match status" value="1"/>
</dbReference>
<comment type="similarity">
    <text evidence="1">Belongs to the UxaA family.</text>
</comment>
<organism evidence="4 5">
    <name type="scientific">Vibrio ichthyoenteri ATCC 700023</name>
    <dbReference type="NCBI Taxonomy" id="870968"/>
    <lineage>
        <taxon>Bacteria</taxon>
        <taxon>Pseudomonadati</taxon>
        <taxon>Pseudomonadota</taxon>
        <taxon>Gammaproteobacteria</taxon>
        <taxon>Vibrionales</taxon>
        <taxon>Vibrionaceae</taxon>
        <taxon>Vibrio</taxon>
    </lineage>
</organism>
<keyword evidence="5" id="KW-1185">Reference proteome</keyword>
<dbReference type="SMART" id="SM00858">
    <property type="entry name" value="SAF"/>
    <property type="match status" value="1"/>
</dbReference>
<evidence type="ECO:0000256" key="1">
    <source>
        <dbReference type="ARBA" id="ARBA00010986"/>
    </source>
</evidence>
<dbReference type="Gene3D" id="2.30.130.110">
    <property type="match status" value="1"/>
</dbReference>
<dbReference type="Pfam" id="PF04295">
    <property type="entry name" value="GD_AH_second"/>
    <property type="match status" value="1"/>
</dbReference>
<dbReference type="Pfam" id="PF20629">
    <property type="entry name" value="GD_AH_C"/>
    <property type="match status" value="1"/>
</dbReference>
<evidence type="ECO:0000256" key="2">
    <source>
        <dbReference type="ARBA" id="ARBA00023239"/>
    </source>
</evidence>
<accession>F9S7E5</accession>
<name>F9S7E5_9VIBR</name>
<dbReference type="InterPro" id="IPR013974">
    <property type="entry name" value="SAF"/>
</dbReference>
<dbReference type="PANTHER" id="PTHR30536:SF5">
    <property type="entry name" value="ALTRONATE DEHYDRATASE"/>
    <property type="match status" value="1"/>
</dbReference>
<dbReference type="InterPro" id="IPR048332">
    <property type="entry name" value="GD_AH_C"/>
</dbReference>
<dbReference type="GO" id="GO:0016829">
    <property type="term" value="F:lyase activity"/>
    <property type="evidence" value="ECO:0007669"/>
    <property type="project" value="UniProtKB-KW"/>
</dbReference>
<dbReference type="InterPro" id="IPR007392">
    <property type="entry name" value="GD_AH_second"/>
</dbReference>
<dbReference type="Proteomes" id="UP000004605">
    <property type="component" value="Unassembled WGS sequence"/>
</dbReference>
<gene>
    <name evidence="4" type="ORF">VII00023_21332</name>
</gene>
<feature type="domain" description="SAF" evidence="3">
    <location>
        <begin position="11"/>
        <end position="82"/>
    </location>
</feature>
<dbReference type="EMBL" id="AFWF01000292">
    <property type="protein sequence ID" value="EGU31425.1"/>
    <property type="molecule type" value="Genomic_DNA"/>
</dbReference>
<evidence type="ECO:0000259" key="3">
    <source>
        <dbReference type="SMART" id="SM00858"/>
    </source>
</evidence>
<evidence type="ECO:0000313" key="4">
    <source>
        <dbReference type="EMBL" id="EGU31425.1"/>
    </source>
</evidence>
<protein>
    <submittedName>
        <fullName evidence="4">Altronate dehydratase</fullName>
    </submittedName>
</protein>
<evidence type="ECO:0000313" key="5">
    <source>
        <dbReference type="Proteomes" id="UP000004605"/>
    </source>
</evidence>
<dbReference type="PANTHER" id="PTHR30536">
    <property type="entry name" value="ALTRONATE/GALACTARATE DEHYDRATASE"/>
    <property type="match status" value="1"/>
</dbReference>
<dbReference type="AlphaFoldDB" id="F9S7E5"/>
<dbReference type="Pfam" id="PF08666">
    <property type="entry name" value="SAF"/>
    <property type="match status" value="1"/>
</dbReference>
<comment type="caution">
    <text evidence="4">The sequence shown here is derived from an EMBL/GenBank/DDBJ whole genome shotgun (WGS) entry which is preliminary data.</text>
</comment>
<dbReference type="OrthoDB" id="9804574at2"/>
<keyword evidence="2" id="KW-0456">Lyase</keyword>